<sequence length="144" mass="15900">MSGYGKEPLAEKVGARAGCRRNKAKEIREAEEDERRETAGRSESAKEEIVAPPEGRRAARERMLARCLEMDSHQECIGSLSVAAVEGGGWWRAVDEEEVEEDESLWKGYGGNPWRRLTRARIGGISGIWELGYGNPKKPGLASA</sequence>
<evidence type="ECO:0000313" key="2">
    <source>
        <dbReference type="EMBL" id="KAE8679982.1"/>
    </source>
</evidence>
<proteinExistence type="predicted"/>
<reference evidence="2" key="1">
    <citation type="submission" date="2019-09" db="EMBL/GenBank/DDBJ databases">
        <title>Draft genome information of white flower Hibiscus syriacus.</title>
        <authorList>
            <person name="Kim Y.-M."/>
        </authorList>
    </citation>
    <scope>NUCLEOTIDE SEQUENCE [LARGE SCALE GENOMIC DNA]</scope>
    <source>
        <strain evidence="2">YM2019G1</strain>
    </source>
</reference>
<dbReference type="Proteomes" id="UP000436088">
    <property type="component" value="Unassembled WGS sequence"/>
</dbReference>
<evidence type="ECO:0000256" key="1">
    <source>
        <dbReference type="SAM" id="MobiDB-lite"/>
    </source>
</evidence>
<protein>
    <submittedName>
        <fullName evidence="2">Uncharacterized protein</fullName>
    </submittedName>
</protein>
<dbReference type="AlphaFoldDB" id="A0A6A2XW68"/>
<feature type="region of interest" description="Disordered" evidence="1">
    <location>
        <begin position="1"/>
        <end position="57"/>
    </location>
</feature>
<evidence type="ECO:0000313" key="3">
    <source>
        <dbReference type="Proteomes" id="UP000436088"/>
    </source>
</evidence>
<gene>
    <name evidence="2" type="ORF">F3Y22_tig00111392pilonHSYRG00096</name>
</gene>
<keyword evidence="3" id="KW-1185">Reference proteome</keyword>
<feature type="compositionally biased region" description="Basic and acidic residues" evidence="1">
    <location>
        <begin position="24"/>
        <end position="57"/>
    </location>
</feature>
<name>A0A6A2XW68_HIBSY</name>
<comment type="caution">
    <text evidence="2">The sequence shown here is derived from an EMBL/GenBank/DDBJ whole genome shotgun (WGS) entry which is preliminary data.</text>
</comment>
<dbReference type="EMBL" id="VEPZ02001327">
    <property type="protein sequence ID" value="KAE8679982.1"/>
    <property type="molecule type" value="Genomic_DNA"/>
</dbReference>
<organism evidence="2 3">
    <name type="scientific">Hibiscus syriacus</name>
    <name type="common">Rose of Sharon</name>
    <dbReference type="NCBI Taxonomy" id="106335"/>
    <lineage>
        <taxon>Eukaryota</taxon>
        <taxon>Viridiplantae</taxon>
        <taxon>Streptophyta</taxon>
        <taxon>Embryophyta</taxon>
        <taxon>Tracheophyta</taxon>
        <taxon>Spermatophyta</taxon>
        <taxon>Magnoliopsida</taxon>
        <taxon>eudicotyledons</taxon>
        <taxon>Gunneridae</taxon>
        <taxon>Pentapetalae</taxon>
        <taxon>rosids</taxon>
        <taxon>malvids</taxon>
        <taxon>Malvales</taxon>
        <taxon>Malvaceae</taxon>
        <taxon>Malvoideae</taxon>
        <taxon>Hibiscus</taxon>
    </lineage>
</organism>
<accession>A0A6A2XW68</accession>